<name>A0ABT5U733_9GAMM</name>
<evidence type="ECO:0000313" key="2">
    <source>
        <dbReference type="EMBL" id="MDE1462176.1"/>
    </source>
</evidence>
<dbReference type="Proteomes" id="UP001528823">
    <property type="component" value="Unassembled WGS sequence"/>
</dbReference>
<evidence type="ECO:0000256" key="1">
    <source>
        <dbReference type="SAM" id="MobiDB-lite"/>
    </source>
</evidence>
<reference evidence="2 3" key="1">
    <citation type="submission" date="2022-11" db="EMBL/GenBank/DDBJ databases">
        <title>Spartinivicinus poritis sp. nov., isolated from scleractinian coral Porites lutea.</title>
        <authorList>
            <person name="Zhang G."/>
            <person name="Cai L."/>
            <person name="Wei Q."/>
        </authorList>
    </citation>
    <scope>NUCLEOTIDE SEQUENCE [LARGE SCALE GENOMIC DNA]</scope>
    <source>
        <strain evidence="2 3">A2-2</strain>
    </source>
</reference>
<accession>A0ABT5U733</accession>
<feature type="compositionally biased region" description="Low complexity" evidence="1">
    <location>
        <begin position="1"/>
        <end position="16"/>
    </location>
</feature>
<dbReference type="EMBL" id="JAPMOU010000009">
    <property type="protein sequence ID" value="MDE1462176.1"/>
    <property type="molecule type" value="Genomic_DNA"/>
</dbReference>
<organism evidence="2 3">
    <name type="scientific">Spartinivicinus poritis</name>
    <dbReference type="NCBI Taxonomy" id="2994640"/>
    <lineage>
        <taxon>Bacteria</taxon>
        <taxon>Pseudomonadati</taxon>
        <taxon>Pseudomonadota</taxon>
        <taxon>Gammaproteobacteria</taxon>
        <taxon>Oceanospirillales</taxon>
        <taxon>Zooshikellaceae</taxon>
        <taxon>Spartinivicinus</taxon>
    </lineage>
</organism>
<proteinExistence type="predicted"/>
<keyword evidence="3" id="KW-1185">Reference proteome</keyword>
<gene>
    <name evidence="2" type="ORF">ORQ98_09340</name>
</gene>
<protein>
    <submittedName>
        <fullName evidence="2">Uncharacterized protein</fullName>
    </submittedName>
</protein>
<evidence type="ECO:0000313" key="3">
    <source>
        <dbReference type="Proteomes" id="UP001528823"/>
    </source>
</evidence>
<feature type="compositionally biased region" description="Polar residues" evidence="1">
    <location>
        <begin position="17"/>
        <end position="26"/>
    </location>
</feature>
<sequence length="94" mass="10485">MSSNNNSIGISSCMSGTFSSEKSDSANNKWSFCYNKKQNTISLAVNISTPPLLVDNTCQSLQSKLTIEDINQLIYWLCQVKTAFQQKPIKDDNN</sequence>
<comment type="caution">
    <text evidence="2">The sequence shown here is derived from an EMBL/GenBank/DDBJ whole genome shotgun (WGS) entry which is preliminary data.</text>
</comment>
<feature type="region of interest" description="Disordered" evidence="1">
    <location>
        <begin position="1"/>
        <end position="26"/>
    </location>
</feature>